<evidence type="ECO:0000313" key="2">
    <source>
        <dbReference type="Proteomes" id="UP001489719"/>
    </source>
</evidence>
<gene>
    <name evidence="1" type="ORF">V1517DRAFT_328703</name>
</gene>
<protein>
    <submittedName>
        <fullName evidence="1">Calcipressin-domain-containing protein</fullName>
    </submittedName>
</protein>
<dbReference type="EMBL" id="MU970120">
    <property type="protein sequence ID" value="KAK9320676.1"/>
    <property type="molecule type" value="Genomic_DNA"/>
</dbReference>
<dbReference type="Proteomes" id="UP001489719">
    <property type="component" value="Unassembled WGS sequence"/>
</dbReference>
<sequence length="311" mass="33629">MTSHILEDNSAALPSSPSSTPSTSTSTSSSPTLLERQGSSSNMSLDLSHLLSLDRPIPASNTLVFTGLVGPGDFDSERLFKLRVQVDSVSSGSLIHWGLVPSFGRIFAVFKTTTDALVVRRQLDGTIYNEKTRIHIYFGEDTPIEPLLLRNRKGPMSEIERQRDTVHLQLPDPGRLFLISPPPSPPVGWESQIEPPPNTDVGLPADELNDALTKLMKGEPKYDREDFQGSVSLPRIMPSELRGACGAKFELYSDIASSASSPRSPAVVIMPPDDSDGKPGIIVSDFSNDTFANVGTMSVSGVKTERPPVTV</sequence>
<name>A0ACC3TIU4_9ASCO</name>
<comment type="caution">
    <text evidence="1">The sequence shown here is derived from an EMBL/GenBank/DDBJ whole genome shotgun (WGS) entry which is preliminary data.</text>
</comment>
<organism evidence="1 2">
    <name type="scientific">Lipomyces orientalis</name>
    <dbReference type="NCBI Taxonomy" id="1233043"/>
    <lineage>
        <taxon>Eukaryota</taxon>
        <taxon>Fungi</taxon>
        <taxon>Dikarya</taxon>
        <taxon>Ascomycota</taxon>
        <taxon>Saccharomycotina</taxon>
        <taxon>Lipomycetes</taxon>
        <taxon>Lipomycetales</taxon>
        <taxon>Lipomycetaceae</taxon>
        <taxon>Lipomyces</taxon>
    </lineage>
</organism>
<evidence type="ECO:0000313" key="1">
    <source>
        <dbReference type="EMBL" id="KAK9320676.1"/>
    </source>
</evidence>
<keyword evidence="2" id="KW-1185">Reference proteome</keyword>
<proteinExistence type="predicted"/>
<reference evidence="2" key="1">
    <citation type="journal article" date="2024" name="Front. Bioeng. Biotechnol.">
        <title>Genome-scale model development and genomic sequencing of the oleaginous clade Lipomyces.</title>
        <authorList>
            <person name="Czajka J.J."/>
            <person name="Han Y."/>
            <person name="Kim J."/>
            <person name="Mondo S.J."/>
            <person name="Hofstad B.A."/>
            <person name="Robles A."/>
            <person name="Haridas S."/>
            <person name="Riley R."/>
            <person name="LaButti K."/>
            <person name="Pangilinan J."/>
            <person name="Andreopoulos W."/>
            <person name="Lipzen A."/>
            <person name="Yan J."/>
            <person name="Wang M."/>
            <person name="Ng V."/>
            <person name="Grigoriev I.V."/>
            <person name="Spatafora J.W."/>
            <person name="Magnuson J.K."/>
            <person name="Baker S.E."/>
            <person name="Pomraning K.R."/>
        </authorList>
    </citation>
    <scope>NUCLEOTIDE SEQUENCE [LARGE SCALE GENOMIC DNA]</scope>
    <source>
        <strain evidence="2">CBS 10300</strain>
    </source>
</reference>
<accession>A0ACC3TIU4</accession>